<protein>
    <recommendedName>
        <fullName evidence="5">Leucine-rich repeat-containing protein 20</fullName>
    </recommendedName>
</protein>
<organism evidence="3 4">
    <name type="scientific">Trichogramma kaykai</name>
    <dbReference type="NCBI Taxonomy" id="54128"/>
    <lineage>
        <taxon>Eukaryota</taxon>
        <taxon>Metazoa</taxon>
        <taxon>Ecdysozoa</taxon>
        <taxon>Arthropoda</taxon>
        <taxon>Hexapoda</taxon>
        <taxon>Insecta</taxon>
        <taxon>Pterygota</taxon>
        <taxon>Neoptera</taxon>
        <taxon>Endopterygota</taxon>
        <taxon>Hymenoptera</taxon>
        <taxon>Apocrita</taxon>
        <taxon>Proctotrupomorpha</taxon>
        <taxon>Chalcidoidea</taxon>
        <taxon>Trichogrammatidae</taxon>
        <taxon>Trichogramma</taxon>
    </lineage>
</organism>
<dbReference type="InterPro" id="IPR050216">
    <property type="entry name" value="LRR_domain-containing"/>
</dbReference>
<reference evidence="3 4" key="1">
    <citation type="journal article" date="2024" name="bioRxiv">
        <title>A reference genome for Trichogramma kaykai: A tiny desert-dwelling parasitoid wasp with competing sex-ratio distorters.</title>
        <authorList>
            <person name="Culotta J."/>
            <person name="Lindsey A.R."/>
        </authorList>
    </citation>
    <scope>NUCLEOTIDE SEQUENCE [LARGE SCALE GENOMIC DNA]</scope>
    <source>
        <strain evidence="3 4">KSX58</strain>
    </source>
</reference>
<dbReference type="InterPro" id="IPR032675">
    <property type="entry name" value="LRR_dom_sf"/>
</dbReference>
<proteinExistence type="predicted"/>
<dbReference type="PANTHER" id="PTHR48051:SF1">
    <property type="entry name" value="RAS SUPPRESSOR PROTEIN 1"/>
    <property type="match status" value="1"/>
</dbReference>
<dbReference type="Pfam" id="PF00560">
    <property type="entry name" value="LRR_1"/>
    <property type="match status" value="1"/>
</dbReference>
<evidence type="ECO:0000313" key="4">
    <source>
        <dbReference type="Proteomes" id="UP001627154"/>
    </source>
</evidence>
<gene>
    <name evidence="3" type="ORF">TKK_017966</name>
</gene>
<dbReference type="EMBL" id="JBJJXI010000146">
    <property type="protein sequence ID" value="KAL3386459.1"/>
    <property type="molecule type" value="Genomic_DNA"/>
</dbReference>
<keyword evidence="4" id="KW-1185">Reference proteome</keyword>
<dbReference type="AlphaFoldDB" id="A0ABD2W0A6"/>
<dbReference type="Pfam" id="PF13855">
    <property type="entry name" value="LRR_8"/>
    <property type="match status" value="1"/>
</dbReference>
<dbReference type="PANTHER" id="PTHR48051">
    <property type="match status" value="1"/>
</dbReference>
<evidence type="ECO:0000256" key="1">
    <source>
        <dbReference type="ARBA" id="ARBA00022614"/>
    </source>
</evidence>
<dbReference type="Proteomes" id="UP001627154">
    <property type="component" value="Unassembled WGS sequence"/>
</dbReference>
<name>A0ABD2W0A6_9HYME</name>
<evidence type="ECO:0000313" key="3">
    <source>
        <dbReference type="EMBL" id="KAL3386459.1"/>
    </source>
</evidence>
<dbReference type="SUPFAM" id="SSF52058">
    <property type="entry name" value="L domain-like"/>
    <property type="match status" value="1"/>
</dbReference>
<comment type="caution">
    <text evidence="3">The sequence shown here is derived from an EMBL/GenBank/DDBJ whole genome shotgun (WGS) entry which is preliminary data.</text>
</comment>
<sequence length="215" mass="24507">MKPPAAEEQQQLQQVTQEQGERNVAMAVCVQLAGRAIIRVVSRCEEAQDNCNLDLSECQLMQVPDAVYHLMRNTELKSCDLSGNVITKIPPKFAVKFSLITELNLSNNTMSKLPEELAELQELEKLDISHNSFIALPTVCLRIPHLKRLVATNNAIVDLDVEKLRYAAQLEYLDLRSNPLTAKLHEQLTRLQEELPKLRIELTPRQLEEWEDLTI</sequence>
<dbReference type="Gene3D" id="3.80.10.10">
    <property type="entry name" value="Ribonuclease Inhibitor"/>
    <property type="match status" value="1"/>
</dbReference>
<accession>A0ABD2W0A6</accession>
<keyword evidence="2" id="KW-0677">Repeat</keyword>
<keyword evidence="1" id="KW-0433">Leucine-rich repeat</keyword>
<dbReference type="InterPro" id="IPR001611">
    <property type="entry name" value="Leu-rich_rpt"/>
</dbReference>
<evidence type="ECO:0000256" key="2">
    <source>
        <dbReference type="ARBA" id="ARBA00022737"/>
    </source>
</evidence>
<evidence type="ECO:0008006" key="5">
    <source>
        <dbReference type="Google" id="ProtNLM"/>
    </source>
</evidence>